<reference evidence="4" key="1">
    <citation type="journal article" date="2019" name="Int. J. Syst. Evol. Microbiol.">
        <title>The Global Catalogue of Microorganisms (GCM) 10K type strain sequencing project: providing services to taxonomists for standard genome sequencing and annotation.</title>
        <authorList>
            <consortium name="The Broad Institute Genomics Platform"/>
            <consortium name="The Broad Institute Genome Sequencing Center for Infectious Disease"/>
            <person name="Wu L."/>
            <person name="Ma J."/>
        </authorList>
    </citation>
    <scope>NUCLEOTIDE SEQUENCE [LARGE SCALE GENOMIC DNA]</scope>
    <source>
        <strain evidence="4">JCM 16898</strain>
    </source>
</reference>
<dbReference type="InterPro" id="IPR008900">
    <property type="entry name" value="Zot_N"/>
</dbReference>
<dbReference type="EMBL" id="BAAAZN010000008">
    <property type="protein sequence ID" value="GAA3554418.1"/>
    <property type="molecule type" value="Genomic_DNA"/>
</dbReference>
<dbReference type="SUPFAM" id="SSF52540">
    <property type="entry name" value="P-loop containing nucleoside triphosphate hydrolases"/>
    <property type="match status" value="1"/>
</dbReference>
<organism evidence="3 4">
    <name type="scientific">Amycolatopsis ultiminotia</name>
    <dbReference type="NCBI Taxonomy" id="543629"/>
    <lineage>
        <taxon>Bacteria</taxon>
        <taxon>Bacillati</taxon>
        <taxon>Actinomycetota</taxon>
        <taxon>Actinomycetes</taxon>
        <taxon>Pseudonocardiales</taxon>
        <taxon>Pseudonocardiaceae</taxon>
        <taxon>Amycolatopsis</taxon>
    </lineage>
</organism>
<feature type="transmembrane region" description="Helical" evidence="1">
    <location>
        <begin position="182"/>
        <end position="204"/>
    </location>
</feature>
<evidence type="ECO:0000313" key="3">
    <source>
        <dbReference type="EMBL" id="GAA3554418.1"/>
    </source>
</evidence>
<keyword evidence="4" id="KW-1185">Reference proteome</keyword>
<name>A0ABP6WRJ4_9PSEU</name>
<feature type="transmembrane region" description="Helical" evidence="1">
    <location>
        <begin position="224"/>
        <end position="244"/>
    </location>
</feature>
<feature type="domain" description="Zona occludens toxin N-terminal" evidence="2">
    <location>
        <begin position="521"/>
        <end position="569"/>
    </location>
</feature>
<keyword evidence="1" id="KW-0812">Transmembrane</keyword>
<accession>A0ABP6WRJ4</accession>
<comment type="caution">
    <text evidence="3">The sequence shown here is derived from an EMBL/GenBank/DDBJ whole genome shotgun (WGS) entry which is preliminary data.</text>
</comment>
<dbReference type="Pfam" id="PF05707">
    <property type="entry name" value="Zot"/>
    <property type="match status" value="1"/>
</dbReference>
<proteinExistence type="predicted"/>
<dbReference type="Gene3D" id="3.40.50.300">
    <property type="entry name" value="P-loop containing nucleotide triphosphate hydrolases"/>
    <property type="match status" value="1"/>
</dbReference>
<keyword evidence="1" id="KW-0472">Membrane</keyword>
<sequence length="757" mass="82850">MAENDTSTPGTVVPFRRPDTPAAIEGEVVPAGPDAPGTGLAVTEPRQTWGTRVVRGTGRVLAGPSDATRARLAERTIDLSHHTGTRLRAGAGHSSRALGRAKRFTGRHAAIIRKGADLAHQRHRADRDHTDVKTARVLAREKGDTAQVEALTKQLNEGRHVRVDAAKKWAELAWSATWRSGLVLAVLFLASVIVGAVNGFGHWLGVWNANDALAVWRAVFGGMYQAGALLFRFWWFIPTVYIGVKLYRFHKDGSRLGEQILPAHLRKQASSTQQRELTDGMVTQALANIGNTQLKGYIKEGWPNRDTDNAWVQPPIGTPKGWSVQIRLPLGVDVPAVRKAHNVLAHNLGCRGPELFLDAAEQDPTVLDLFRLNPGVLREPVEAYPLLEDGTTDYWTGFPIGVTPRGNPVVTPVFERNFVFSGTMGSGKTTMILDLLYGAILDPLVDIDVFVFAQNNDYDLLKPCLNTFSEGGTSGNVAACLDHMEELYADLANRGQLLKKHGINSVNREVAAKEPGLRPRIVVIDECQAFFRQDTPEERRRVVNLLVNFYSAARKYAVNVVFATPNPSDQSLPRDLVAVTTNKACGAIGDKTRNNVVLGEKAYENGISALDLKPKTKTALNDTGTLITIGFMDEPGAVRSYYLTPDQQQILVDRALHLRGGVATAAPQLVAERDVLADILAITKEVPVREDEPHPRAGAIAAALASRWNAYQGWQIKDVTDALAEHGYTVPTTQRKFWVDPAKVAEARARRDTTADE</sequence>
<evidence type="ECO:0000313" key="4">
    <source>
        <dbReference type="Proteomes" id="UP001500689"/>
    </source>
</evidence>
<dbReference type="RefSeq" id="WP_344862385.1">
    <property type="nucleotide sequence ID" value="NZ_BAAAZN010000008.1"/>
</dbReference>
<protein>
    <recommendedName>
        <fullName evidence="2">Zona occludens toxin N-terminal domain-containing protein</fullName>
    </recommendedName>
</protein>
<gene>
    <name evidence="3" type="ORF">GCM10022222_42580</name>
</gene>
<evidence type="ECO:0000256" key="1">
    <source>
        <dbReference type="SAM" id="Phobius"/>
    </source>
</evidence>
<dbReference type="InterPro" id="IPR027417">
    <property type="entry name" value="P-loop_NTPase"/>
</dbReference>
<evidence type="ECO:0000259" key="2">
    <source>
        <dbReference type="Pfam" id="PF05707"/>
    </source>
</evidence>
<dbReference type="Proteomes" id="UP001500689">
    <property type="component" value="Unassembled WGS sequence"/>
</dbReference>
<keyword evidence="1" id="KW-1133">Transmembrane helix</keyword>